<accession>A0AA88I699</accession>
<proteinExistence type="predicted"/>
<organism evidence="1 2">
    <name type="scientific">Artemia franciscana</name>
    <name type="common">Brine shrimp</name>
    <name type="synonym">Artemia sanfranciscana</name>
    <dbReference type="NCBI Taxonomy" id="6661"/>
    <lineage>
        <taxon>Eukaryota</taxon>
        <taxon>Metazoa</taxon>
        <taxon>Ecdysozoa</taxon>
        <taxon>Arthropoda</taxon>
        <taxon>Crustacea</taxon>
        <taxon>Branchiopoda</taxon>
        <taxon>Anostraca</taxon>
        <taxon>Artemiidae</taxon>
        <taxon>Artemia</taxon>
    </lineage>
</organism>
<sequence>MIYSEYPRSTPATFYEIYNKISCDIYLDLSAVNLINRAPNHLLDHIVVFFLWMMHPLKECRQSEVEEVLLSGNEELFDFPDHLLSPKIEDIPVGTSCCLSGPCKLEPDTQELGSICFDNEEVAYASLDDIETIRGTCIYSVSREHQQQPLSFASRISNLTAVLDSQDLDYNDEEIVHSTLCSSDGMDRPKLFGPKPIVKVKKLTENAIEEINAGIWLACRRFLLKTPSKSSPVFWLSHTSDPYLTTVIIIDYNILILVQRHFFLLFQSFFNCEKTP</sequence>
<evidence type="ECO:0000313" key="1">
    <source>
        <dbReference type="EMBL" id="KAK2721059.1"/>
    </source>
</evidence>
<dbReference type="AlphaFoldDB" id="A0AA88I699"/>
<gene>
    <name evidence="1" type="ORF">QYM36_003367</name>
</gene>
<reference evidence="1" key="1">
    <citation type="submission" date="2023-07" db="EMBL/GenBank/DDBJ databases">
        <title>Chromosome-level genome assembly of Artemia franciscana.</title>
        <authorList>
            <person name="Jo E."/>
        </authorList>
    </citation>
    <scope>NUCLEOTIDE SEQUENCE</scope>
    <source>
        <tissue evidence="1">Whole body</tissue>
    </source>
</reference>
<name>A0AA88I699_ARTSF</name>
<keyword evidence="2" id="KW-1185">Reference proteome</keyword>
<evidence type="ECO:0000313" key="2">
    <source>
        <dbReference type="Proteomes" id="UP001187531"/>
    </source>
</evidence>
<dbReference type="EMBL" id="JAVRJZ010000006">
    <property type="protein sequence ID" value="KAK2721059.1"/>
    <property type="molecule type" value="Genomic_DNA"/>
</dbReference>
<protein>
    <submittedName>
        <fullName evidence="1">Uncharacterized protein</fullName>
    </submittedName>
</protein>
<dbReference type="Proteomes" id="UP001187531">
    <property type="component" value="Unassembled WGS sequence"/>
</dbReference>
<comment type="caution">
    <text evidence="1">The sequence shown here is derived from an EMBL/GenBank/DDBJ whole genome shotgun (WGS) entry which is preliminary data.</text>
</comment>